<reference evidence="2" key="1">
    <citation type="submission" date="2023-07" db="EMBL/GenBank/DDBJ databases">
        <authorList>
            <consortium name="AG Swart"/>
            <person name="Singh M."/>
            <person name="Singh A."/>
            <person name="Seah K."/>
            <person name="Emmerich C."/>
        </authorList>
    </citation>
    <scope>NUCLEOTIDE SEQUENCE</scope>
    <source>
        <strain evidence="2">DP1</strain>
    </source>
</reference>
<accession>A0AAD2D561</accession>
<proteinExistence type="predicted"/>
<protein>
    <submittedName>
        <fullName evidence="2">Uncharacterized protein</fullName>
    </submittedName>
</protein>
<dbReference type="Proteomes" id="UP001295684">
    <property type="component" value="Unassembled WGS sequence"/>
</dbReference>
<evidence type="ECO:0000313" key="2">
    <source>
        <dbReference type="EMBL" id="CAI2380390.1"/>
    </source>
</evidence>
<feature type="compositionally biased region" description="Basic and acidic residues" evidence="1">
    <location>
        <begin position="90"/>
        <end position="99"/>
    </location>
</feature>
<evidence type="ECO:0000313" key="3">
    <source>
        <dbReference type="Proteomes" id="UP001295684"/>
    </source>
</evidence>
<sequence length="196" mass="21919">MSAPIDTKHNEPSIDSRNQLLECNEAEEKVTRVITNVSKLLRLFQKEMTIGLPHPESPNPPPLPIEETKEPADADLGDDLFGPDDDESLQENKAEETTHKGGNIGNEGREQIDLGEKLDQEAGQVEDEQVETEIDRVVEGISDDVVVLTEKLHKLVDHLNVREVINPVVIQNSVAKRIDYQEMSNLCQDFSSMNLT</sequence>
<feature type="compositionally biased region" description="Acidic residues" evidence="1">
    <location>
        <begin position="73"/>
        <end position="89"/>
    </location>
</feature>
<organism evidence="2 3">
    <name type="scientific">Euplotes crassus</name>
    <dbReference type="NCBI Taxonomy" id="5936"/>
    <lineage>
        <taxon>Eukaryota</taxon>
        <taxon>Sar</taxon>
        <taxon>Alveolata</taxon>
        <taxon>Ciliophora</taxon>
        <taxon>Intramacronucleata</taxon>
        <taxon>Spirotrichea</taxon>
        <taxon>Hypotrichia</taxon>
        <taxon>Euplotida</taxon>
        <taxon>Euplotidae</taxon>
        <taxon>Moneuplotes</taxon>
    </lineage>
</organism>
<gene>
    <name evidence="2" type="ORF">ECRASSUSDP1_LOCUS21824</name>
</gene>
<feature type="region of interest" description="Disordered" evidence="1">
    <location>
        <begin position="50"/>
        <end position="108"/>
    </location>
</feature>
<dbReference type="AlphaFoldDB" id="A0AAD2D561"/>
<keyword evidence="3" id="KW-1185">Reference proteome</keyword>
<dbReference type="EMBL" id="CAMPGE010022342">
    <property type="protein sequence ID" value="CAI2380390.1"/>
    <property type="molecule type" value="Genomic_DNA"/>
</dbReference>
<evidence type="ECO:0000256" key="1">
    <source>
        <dbReference type="SAM" id="MobiDB-lite"/>
    </source>
</evidence>
<name>A0AAD2D561_EUPCR</name>
<feature type="compositionally biased region" description="Pro residues" evidence="1">
    <location>
        <begin position="55"/>
        <end position="64"/>
    </location>
</feature>
<comment type="caution">
    <text evidence="2">The sequence shown here is derived from an EMBL/GenBank/DDBJ whole genome shotgun (WGS) entry which is preliminary data.</text>
</comment>